<dbReference type="EMBL" id="JAUKTV010000003">
    <property type="protein sequence ID" value="KAK0742155.1"/>
    <property type="molecule type" value="Genomic_DNA"/>
</dbReference>
<dbReference type="PANTHER" id="PTHR33928:SF2">
    <property type="entry name" value="PECTATE LYASE SUPERFAMILY PROTEIN DOMAIN-CONTAINING PROTEIN-RELATED"/>
    <property type="match status" value="1"/>
</dbReference>
<accession>A0AA40K1A0</accession>
<comment type="caution">
    <text evidence="4">The sequence shown here is derived from an EMBL/GenBank/DDBJ whole genome shotgun (WGS) entry which is preliminary data.</text>
</comment>
<keyword evidence="4" id="KW-0456">Lyase</keyword>
<feature type="chain" id="PRO_5041416155" evidence="2">
    <location>
        <begin position="22"/>
        <end position="1608"/>
    </location>
</feature>
<dbReference type="InterPro" id="IPR012334">
    <property type="entry name" value="Pectin_lyas_fold"/>
</dbReference>
<sequence>MTAPLTLFLTVLAAQWSLVQSASTVWGLNSTGGFNTTKLAYNPRPAPAYMVDNQHNYYKTAPDKGRQNGPVWAYSGSLDGYLTNLQQGTVLRGGYDGDSGIKRTSFNANRKRQSSDFWLSSLGPLGTQPHAGGDNYQFFRNVVDDFGADNTGETDTTEALNAASASWNKDSVGDSRTRCGQDCGNTFSQGAIVYFPPGTYKICSPVIQYYYTQFIGDPNDMPIIKGCDEFKGIALFDVDPYIPGAGGNQWYINQNQFFRQIRNFRFDLMDMPESTAEHDQPLVPTGIHWQVSQATSLQNLVFDMPTTSTVTAVGIFTENGSGGFVSDIEFNGGNIGWRAGSQQYTARNLVFNQCNTAVQMIWDWGWNWQQITVNGGSIAFNISGVGGDSDQGIGSVSIIDSKISDVRVGVLTNSLPTSPNIVLDNTVFENVANPVITDGGSTLLSGNSDLWATGKRYNGSEGSTQTGAVEAPARGEGLNDDDGKLYVRSRPQYERHGTGSFLIATTDGGCKNDATGDQASCVNSFLRHALDEAKIAYFPAGVYAVGSTVNIPTGSVVQGSLWSQILGSGFYFSDMKNPKVMVQVGNKGDIGTMEITEMLFSVRGATAGAIMMEWNVAAVSQGAAAMWDSHFRVGGALGTDLDLSTCPKFTNNAECIAASMMFRVTAQANGYFENVWAWVSDHDNDKTLVGQPDSSSTQISIFGARGMLIESQGPSWFYGGGSEHSVLYNYLISGAKSVYLGHIQTESPYYQPKPRPPEPFRAAASFPNDPDFSDCEVEAEVWDDRCNYAWGMQIIDSKDVMIHSAGLYSFFNEYYQDCIPTHNCQDRILEVKGSTGVVIFNLFTVATINIASGIDNTNVPQDGNQRGFTTEVSVWVPLPGSDNVDIVWVDTDVWNTPTVSCPAKSCMMVIPTSSLGSSTTIQPSSYTTSLEYGGFSSTTIGGVATTVFVTTTTTVTISVPPVVTDGIGFSNVNVSTSGAMPITIYPSVNIPPVIVTLPNGQGGETTRTILLPPWPQINGGPSIVYTDPATLNSSTGLPTSTTYFTPISIPITVPGATVTTITFPASTGAITIDCPAETSIVFATPAVAVATTCTENADLTLNFACPTTRVFTFLGPATAVATVDCSLVTAWTTGSTATTPPLPIFTTWPPYGRIIPEEQERDEPEPDDDGVHVSCKAWFFFFCISWSEIRIGSWYWILPPGIYGPGPPPIHIIRPPPGITIRGNLPNWPRITIGRDHRLTTESEPECTTQTAEACTTTNFVTDGTTRSSTTRCETISGCSISVSDSTTVVIGSQTAAPYGTWHDEVWATMTLGAAYTNSVYAAMESRLAREEASAGGTTIQFTPGPTAGPTCQGGSTACGGTVCSGYWCNPTPTGPPPGFRDPKDPNSGGFLAPTTTIGGSSSTSSSTNNPNVRPLTRGPINCFNEADFPGHADIQNGDQNDGSQAFSNLRGGMGDDDTIGPGDPPIRLRRTDSHGVNYDYRVEWVAGCVTTVPRQSFGFPLGMSQSLITAYLLVREDYTKCNNGGVGGSCQAGCLLYTFEGGRGDEGGTDPCDDFDCRACGTPADPLECQTCCRGFRLAALVPPNGPSNYSHFVVGEKGPAVIDDLK</sequence>
<keyword evidence="2" id="KW-0732">Signal</keyword>
<protein>
    <submittedName>
        <fullName evidence="4">Pectin lyase fold/virulence factor</fullName>
    </submittedName>
</protein>
<dbReference type="CDD" id="cd23668">
    <property type="entry name" value="GH55_beta13glucanase-like"/>
    <property type="match status" value="1"/>
</dbReference>
<feature type="region of interest" description="Disordered" evidence="1">
    <location>
        <begin position="1375"/>
        <end position="1469"/>
    </location>
</feature>
<dbReference type="PANTHER" id="PTHR33928">
    <property type="entry name" value="POLYGALACTURONASE QRT3"/>
    <property type="match status" value="1"/>
</dbReference>
<proteinExistence type="predicted"/>
<evidence type="ECO:0000256" key="2">
    <source>
        <dbReference type="SAM" id="SignalP"/>
    </source>
</evidence>
<keyword evidence="5" id="KW-1185">Reference proteome</keyword>
<feature type="compositionally biased region" description="Polar residues" evidence="1">
    <location>
        <begin position="1437"/>
        <end position="1448"/>
    </location>
</feature>
<dbReference type="SUPFAM" id="SSF51126">
    <property type="entry name" value="Pectin lyase-like"/>
    <property type="match status" value="2"/>
</dbReference>
<dbReference type="Pfam" id="PF12708">
    <property type="entry name" value="Pect-lyase_RHGA_epim"/>
    <property type="match status" value="1"/>
</dbReference>
<dbReference type="Gene3D" id="2.160.20.10">
    <property type="entry name" value="Single-stranded right-handed beta-helix, Pectin lyase-like"/>
    <property type="match status" value="2"/>
</dbReference>
<dbReference type="Proteomes" id="UP001172159">
    <property type="component" value="Unassembled WGS sequence"/>
</dbReference>
<dbReference type="InterPro" id="IPR011050">
    <property type="entry name" value="Pectin_lyase_fold/virulence"/>
</dbReference>
<feature type="region of interest" description="Disordered" evidence="1">
    <location>
        <begin position="456"/>
        <end position="484"/>
    </location>
</feature>
<dbReference type="InterPro" id="IPR039279">
    <property type="entry name" value="QRT3-like"/>
</dbReference>
<feature type="domain" description="Rhamnogalacturonase A/B/Epimerase-like pectate lyase" evidence="3">
    <location>
        <begin position="139"/>
        <end position="376"/>
    </location>
</feature>
<name>A0AA40K1A0_9PEZI</name>
<reference evidence="4" key="1">
    <citation type="submission" date="2023-06" db="EMBL/GenBank/DDBJ databases">
        <title>Genome-scale phylogeny and comparative genomics of the fungal order Sordariales.</title>
        <authorList>
            <consortium name="Lawrence Berkeley National Laboratory"/>
            <person name="Hensen N."/>
            <person name="Bonometti L."/>
            <person name="Westerberg I."/>
            <person name="Brannstrom I.O."/>
            <person name="Guillou S."/>
            <person name="Cros-Aarteil S."/>
            <person name="Calhoun S."/>
            <person name="Haridas S."/>
            <person name="Kuo A."/>
            <person name="Mondo S."/>
            <person name="Pangilinan J."/>
            <person name="Riley R."/>
            <person name="Labutti K."/>
            <person name="Andreopoulos B."/>
            <person name="Lipzen A."/>
            <person name="Chen C."/>
            <person name="Yanf M."/>
            <person name="Daum C."/>
            <person name="Ng V."/>
            <person name="Clum A."/>
            <person name="Steindorff A."/>
            <person name="Ohm R."/>
            <person name="Martin F."/>
            <person name="Silar P."/>
            <person name="Natvig D."/>
            <person name="Lalanne C."/>
            <person name="Gautier V."/>
            <person name="Ament-Velasquez S.L."/>
            <person name="Kruys A."/>
            <person name="Hutchinson M.I."/>
            <person name="Powell A.J."/>
            <person name="Barry K."/>
            <person name="Miller A.N."/>
            <person name="Grigoriev I.V."/>
            <person name="Debuchy R."/>
            <person name="Gladieux P."/>
            <person name="Thoren M.H."/>
            <person name="Johannesson H."/>
        </authorList>
    </citation>
    <scope>NUCLEOTIDE SEQUENCE</scope>
    <source>
        <strain evidence="4">CBS 540.89</strain>
    </source>
</reference>
<evidence type="ECO:0000256" key="1">
    <source>
        <dbReference type="SAM" id="MobiDB-lite"/>
    </source>
</evidence>
<dbReference type="InterPro" id="IPR024535">
    <property type="entry name" value="RHGA/B-epi-like_pectate_lyase"/>
</dbReference>
<organism evidence="4 5">
    <name type="scientific">Apiosordaria backusii</name>
    <dbReference type="NCBI Taxonomy" id="314023"/>
    <lineage>
        <taxon>Eukaryota</taxon>
        <taxon>Fungi</taxon>
        <taxon>Dikarya</taxon>
        <taxon>Ascomycota</taxon>
        <taxon>Pezizomycotina</taxon>
        <taxon>Sordariomycetes</taxon>
        <taxon>Sordariomycetidae</taxon>
        <taxon>Sordariales</taxon>
        <taxon>Lasiosphaeriaceae</taxon>
        <taxon>Apiosordaria</taxon>
    </lineage>
</organism>
<evidence type="ECO:0000259" key="3">
    <source>
        <dbReference type="Pfam" id="PF12708"/>
    </source>
</evidence>
<feature type="signal peptide" evidence="2">
    <location>
        <begin position="1"/>
        <end position="21"/>
    </location>
</feature>
<feature type="compositionally biased region" description="Low complexity" evidence="1">
    <location>
        <begin position="1395"/>
        <end position="1408"/>
    </location>
</feature>
<dbReference type="GO" id="GO:0004650">
    <property type="term" value="F:polygalacturonase activity"/>
    <property type="evidence" value="ECO:0007669"/>
    <property type="project" value="InterPro"/>
</dbReference>
<gene>
    <name evidence="4" type="ORF">B0T21DRAFT_327719</name>
</gene>
<dbReference type="GO" id="GO:0016829">
    <property type="term" value="F:lyase activity"/>
    <property type="evidence" value="ECO:0007669"/>
    <property type="project" value="UniProtKB-KW"/>
</dbReference>
<evidence type="ECO:0000313" key="4">
    <source>
        <dbReference type="EMBL" id="KAK0742155.1"/>
    </source>
</evidence>
<evidence type="ECO:0000313" key="5">
    <source>
        <dbReference type="Proteomes" id="UP001172159"/>
    </source>
</evidence>